<evidence type="ECO:0000259" key="3">
    <source>
        <dbReference type="PROSITE" id="PS51186"/>
    </source>
</evidence>
<evidence type="ECO:0000313" key="7">
    <source>
        <dbReference type="Proteomes" id="UP000536909"/>
    </source>
</evidence>
<dbReference type="InterPro" id="IPR019432">
    <property type="entry name" value="Acyltransferase_MbtK/IucB-like"/>
</dbReference>
<dbReference type="InterPro" id="IPR000182">
    <property type="entry name" value="GNAT_dom"/>
</dbReference>
<dbReference type="EC" id="2.3.1.82" evidence="4"/>
<dbReference type="SMART" id="SM01006">
    <property type="entry name" value="AlcB"/>
    <property type="match status" value="1"/>
</dbReference>
<evidence type="ECO:0000313" key="6">
    <source>
        <dbReference type="Proteomes" id="UP000308000"/>
    </source>
</evidence>
<dbReference type="PANTHER" id="PTHR31438:SF1">
    <property type="entry name" value="LYSINE N-ACYLTRANSFERASE C17G9.06C-RELATED"/>
    <property type="match status" value="1"/>
</dbReference>
<dbReference type="PROSITE" id="PS51186">
    <property type="entry name" value="GNAT"/>
    <property type="match status" value="1"/>
</dbReference>
<comment type="pathway">
    <text evidence="1">Siderophore biosynthesis.</text>
</comment>
<reference evidence="4 7" key="2">
    <citation type="submission" date="2020-08" db="EMBL/GenBank/DDBJ databases">
        <title>Genomic Encyclopedia of Type Strains, Phase IV (KMG-IV): sequencing the most valuable type-strain genomes for metagenomic binning, comparative biology and taxonomic classification.</title>
        <authorList>
            <person name="Goeker M."/>
        </authorList>
    </citation>
    <scope>NUCLEOTIDE SEQUENCE [LARGE SCALE GENOMIC DNA]</scope>
    <source>
        <strain evidence="4 7">DSM 105434</strain>
    </source>
</reference>
<gene>
    <name evidence="5" type="ORF">FCS05_15905</name>
    <name evidence="4" type="ORF">HNQ10_003078</name>
</gene>
<dbReference type="RefSeq" id="WP_129120080.1">
    <property type="nucleotide sequence ID" value="NZ_BSUI01000004.1"/>
</dbReference>
<comment type="caution">
    <text evidence="5">The sequence shown here is derived from an EMBL/GenBank/DDBJ whole genome shotgun (WGS) entry which is preliminary data.</text>
</comment>
<evidence type="ECO:0000313" key="4">
    <source>
        <dbReference type="EMBL" id="MBB5296236.1"/>
    </source>
</evidence>
<dbReference type="PANTHER" id="PTHR31438">
    <property type="entry name" value="LYSINE N-ACYLTRANSFERASE C17G9.06C-RELATED"/>
    <property type="match status" value="1"/>
</dbReference>
<evidence type="ECO:0000313" key="5">
    <source>
        <dbReference type="EMBL" id="TLK23705.1"/>
    </source>
</evidence>
<dbReference type="Pfam" id="PF13523">
    <property type="entry name" value="Acetyltransf_8"/>
    <property type="match status" value="1"/>
</dbReference>
<dbReference type="Gene3D" id="3.40.630.30">
    <property type="match status" value="1"/>
</dbReference>
<dbReference type="GO" id="GO:0047663">
    <property type="term" value="F:aminoglycoside 6'-N-acetyltransferase activity"/>
    <property type="evidence" value="ECO:0007669"/>
    <property type="project" value="UniProtKB-EC"/>
</dbReference>
<feature type="domain" description="N-acetyltransferase" evidence="3">
    <location>
        <begin position="3"/>
        <end position="166"/>
    </location>
</feature>
<dbReference type="GO" id="GO:0046677">
    <property type="term" value="P:response to antibiotic"/>
    <property type="evidence" value="ECO:0007669"/>
    <property type="project" value="UniProtKB-KW"/>
</dbReference>
<dbReference type="AlphaFoldDB" id="A0AAJ5JXQ7"/>
<dbReference type="GO" id="GO:0019290">
    <property type="term" value="P:siderophore biosynthetic process"/>
    <property type="evidence" value="ECO:0007669"/>
    <property type="project" value="InterPro"/>
</dbReference>
<dbReference type="EMBL" id="JACHFV010000010">
    <property type="protein sequence ID" value="MBB5296236.1"/>
    <property type="molecule type" value="Genomic_DNA"/>
</dbReference>
<dbReference type="SUPFAM" id="SSF55729">
    <property type="entry name" value="Acyl-CoA N-acyltransferases (Nat)"/>
    <property type="match status" value="1"/>
</dbReference>
<keyword evidence="4" id="KW-0808">Transferase</keyword>
<dbReference type="Proteomes" id="UP000308000">
    <property type="component" value="Unassembled WGS sequence"/>
</dbReference>
<reference evidence="5 6" key="1">
    <citation type="submission" date="2019-04" db="EMBL/GenBank/DDBJ databases">
        <title>Deinococcus metalilatus MA1002 mutant No.5.</title>
        <authorList>
            <person name="Park W."/>
            <person name="Park C."/>
        </authorList>
    </citation>
    <scope>NUCLEOTIDE SEQUENCE [LARGE SCALE GENOMIC DNA]</scope>
    <source>
        <strain evidence="5 6">MA1002-m5</strain>
    </source>
</reference>
<accession>A0AAJ5JXQ7</accession>
<proteinExistence type="predicted"/>
<dbReference type="EMBL" id="VBRC01000012">
    <property type="protein sequence ID" value="TLK23705.1"/>
    <property type="molecule type" value="Genomic_DNA"/>
</dbReference>
<keyword evidence="7" id="KW-1185">Reference proteome</keyword>
<evidence type="ECO:0000256" key="2">
    <source>
        <dbReference type="ARBA" id="ARBA00023251"/>
    </source>
</evidence>
<keyword evidence="2" id="KW-0046">Antibiotic resistance</keyword>
<protein>
    <submittedName>
        <fullName evidence="4 5">Acetyltransferase</fullName>
        <ecNumber evidence="4">2.3.1.82</ecNumber>
    </submittedName>
</protein>
<evidence type="ECO:0000256" key="1">
    <source>
        <dbReference type="ARBA" id="ARBA00004924"/>
    </source>
</evidence>
<sequence>MPISFEPLAPAHLPLLHRWLQEGHVRAFWDDGERTADAVRAHYFRVGRDVPGFVFRVDGRAAGFIQRERVTPGHEFARWVAPEGETWGVDLLIGEADLTGRGLGAAVIQAFLAHLQAERPALRRVLIDPSPANTRAVRAYAKAGFTPLTRLRTGDGEVQLMQLDLPAP</sequence>
<organism evidence="5 6">
    <name type="scientific">Deinococcus metallilatus</name>
    <dbReference type="NCBI Taxonomy" id="1211322"/>
    <lineage>
        <taxon>Bacteria</taxon>
        <taxon>Thermotogati</taxon>
        <taxon>Deinococcota</taxon>
        <taxon>Deinococci</taxon>
        <taxon>Deinococcales</taxon>
        <taxon>Deinococcaceae</taxon>
        <taxon>Deinococcus</taxon>
    </lineage>
</organism>
<dbReference type="InterPro" id="IPR016181">
    <property type="entry name" value="Acyl_CoA_acyltransferase"/>
</dbReference>
<dbReference type="Proteomes" id="UP000536909">
    <property type="component" value="Unassembled WGS sequence"/>
</dbReference>
<keyword evidence="4" id="KW-0012">Acyltransferase</keyword>
<name>A0AAJ5JXQ7_9DEIO</name>